<sequence>MITMPIKRQDLLKMLEIMSETLSTISDKEYNELLAGDGHLVYETKSNHKKEINDNKEIDVSIYRNIADRIGSCETRDEAYQIIENEAMLKTKKDLLALTQASEIHTNKNDSREQIKEKIVESLVGFKIRSDSIKNIDLK</sequence>
<name>A0A7Z7AXI3_9EURY</name>
<dbReference type="Proteomes" id="UP000199259">
    <property type="component" value="Unassembled WGS sequence"/>
</dbReference>
<proteinExistence type="predicted"/>
<evidence type="ECO:0000313" key="1">
    <source>
        <dbReference type="EMBL" id="SDF46747.1"/>
    </source>
</evidence>
<gene>
    <name evidence="1" type="ORF">SAMN04488589_0611</name>
</gene>
<reference evidence="1 2" key="1">
    <citation type="submission" date="2016-10" db="EMBL/GenBank/DDBJ databases">
        <authorList>
            <person name="Varghese N."/>
            <person name="Submissions S."/>
        </authorList>
    </citation>
    <scope>NUCLEOTIDE SEQUENCE [LARGE SCALE GENOMIC DNA]</scope>
    <source>
        <strain evidence="1 2">PL 12/M</strain>
    </source>
</reference>
<organism evidence="1 2">
    <name type="scientific">Methanolobus vulcani</name>
    <dbReference type="NCBI Taxonomy" id="38026"/>
    <lineage>
        <taxon>Archaea</taxon>
        <taxon>Methanobacteriati</taxon>
        <taxon>Methanobacteriota</taxon>
        <taxon>Stenosarchaea group</taxon>
        <taxon>Methanomicrobia</taxon>
        <taxon>Methanosarcinales</taxon>
        <taxon>Methanosarcinaceae</taxon>
        <taxon>Methanolobus</taxon>
    </lineage>
</organism>
<accession>A0A7Z7AXI3</accession>
<protein>
    <submittedName>
        <fullName evidence="1">Uncharacterized protein</fullName>
    </submittedName>
</protein>
<evidence type="ECO:0000313" key="2">
    <source>
        <dbReference type="Proteomes" id="UP000199259"/>
    </source>
</evidence>
<dbReference type="AlphaFoldDB" id="A0A7Z7AXI3"/>
<keyword evidence="2" id="KW-1185">Reference proteome</keyword>
<dbReference type="EMBL" id="FNCA01000002">
    <property type="protein sequence ID" value="SDF46747.1"/>
    <property type="molecule type" value="Genomic_DNA"/>
</dbReference>
<comment type="caution">
    <text evidence="1">The sequence shown here is derived from an EMBL/GenBank/DDBJ whole genome shotgun (WGS) entry which is preliminary data.</text>
</comment>